<dbReference type="FunFam" id="3.90.70.10:FF:000005">
    <property type="entry name" value="Ubiquitin carboxyl-terminal hydrolase 7"/>
    <property type="match status" value="1"/>
</dbReference>
<dbReference type="Proteomes" id="UP000275408">
    <property type="component" value="Unassembled WGS sequence"/>
</dbReference>
<evidence type="ECO:0000256" key="11">
    <source>
        <dbReference type="ARBA" id="ARBA00031500"/>
    </source>
</evidence>
<evidence type="ECO:0000256" key="2">
    <source>
        <dbReference type="ARBA" id="ARBA00004123"/>
    </source>
</evidence>
<name>A0A3M6TAI5_POCDA</name>
<dbReference type="SUPFAM" id="SSF49599">
    <property type="entry name" value="TRAF domain-like"/>
    <property type="match status" value="1"/>
</dbReference>
<reference evidence="16 17" key="1">
    <citation type="journal article" date="2018" name="Sci. Rep.">
        <title>Comparative analysis of the Pocillopora damicornis genome highlights role of immune system in coral evolution.</title>
        <authorList>
            <person name="Cunning R."/>
            <person name="Bay R.A."/>
            <person name="Gillette P."/>
            <person name="Baker A.C."/>
            <person name="Traylor-Knowles N."/>
        </authorList>
    </citation>
    <scope>NUCLEOTIDE SEQUENCE [LARGE SCALE GENOMIC DNA]</scope>
    <source>
        <strain evidence="16">RSMAS</strain>
        <tissue evidence="16">Whole animal</tissue>
    </source>
</reference>
<keyword evidence="8" id="KW-0378">Hydrolase</keyword>
<dbReference type="GO" id="GO:0031647">
    <property type="term" value="P:regulation of protein stability"/>
    <property type="evidence" value="ECO:0007669"/>
    <property type="project" value="TreeGrafter"/>
</dbReference>
<dbReference type="Gene3D" id="3.90.70.10">
    <property type="entry name" value="Cysteine proteinases"/>
    <property type="match status" value="1"/>
</dbReference>
<dbReference type="EC" id="3.4.19.12" evidence="4"/>
<dbReference type="InterPro" id="IPR018200">
    <property type="entry name" value="USP_CS"/>
</dbReference>
<gene>
    <name evidence="16" type="ORF">pdam_00011831</name>
</gene>
<keyword evidence="10" id="KW-0539">Nucleus</keyword>
<evidence type="ECO:0000256" key="6">
    <source>
        <dbReference type="ARBA" id="ARBA00022670"/>
    </source>
</evidence>
<evidence type="ECO:0000256" key="10">
    <source>
        <dbReference type="ARBA" id="ARBA00023242"/>
    </source>
</evidence>
<dbReference type="GO" id="GO:0004843">
    <property type="term" value="F:cysteine-type deubiquitinase activity"/>
    <property type="evidence" value="ECO:0007669"/>
    <property type="project" value="UniProtKB-EC"/>
</dbReference>
<evidence type="ECO:0000256" key="4">
    <source>
        <dbReference type="ARBA" id="ARBA00012759"/>
    </source>
</evidence>
<dbReference type="PROSITE" id="PS50235">
    <property type="entry name" value="USP_3"/>
    <property type="match status" value="1"/>
</dbReference>
<dbReference type="OMA" id="HTAHHRF"/>
<dbReference type="PROSITE" id="PS00972">
    <property type="entry name" value="USP_1"/>
    <property type="match status" value="1"/>
</dbReference>
<dbReference type="AlphaFoldDB" id="A0A3M6TAI5"/>
<evidence type="ECO:0000256" key="12">
    <source>
        <dbReference type="ARBA" id="ARBA00031508"/>
    </source>
</evidence>
<feature type="domain" description="USP" evidence="15">
    <location>
        <begin position="193"/>
        <end position="499"/>
    </location>
</feature>
<dbReference type="InterPro" id="IPR002083">
    <property type="entry name" value="MATH/TRAF_dom"/>
</dbReference>
<dbReference type="Pfam" id="PF00443">
    <property type="entry name" value="UCH"/>
    <property type="match status" value="1"/>
</dbReference>
<dbReference type="CDD" id="cd02659">
    <property type="entry name" value="peptidase_C19C"/>
    <property type="match status" value="1"/>
</dbReference>
<evidence type="ECO:0000259" key="14">
    <source>
        <dbReference type="PROSITE" id="PS50144"/>
    </source>
</evidence>
<keyword evidence="17" id="KW-1185">Reference proteome</keyword>
<feature type="compositionally biased region" description="Polar residues" evidence="13">
    <location>
        <begin position="24"/>
        <end position="35"/>
    </location>
</feature>
<accession>A0A3M6TAI5</accession>
<dbReference type="FunFam" id="3.10.20.90:FF:000064">
    <property type="entry name" value="Putative ubiquitin carboxyl-terminal hydrolase 7"/>
    <property type="match status" value="1"/>
</dbReference>
<evidence type="ECO:0000256" key="9">
    <source>
        <dbReference type="ARBA" id="ARBA00022807"/>
    </source>
</evidence>
<evidence type="ECO:0000313" key="16">
    <source>
        <dbReference type="EMBL" id="RMX38410.1"/>
    </source>
</evidence>
<evidence type="ECO:0000256" key="3">
    <source>
        <dbReference type="ARBA" id="ARBA00009085"/>
    </source>
</evidence>
<dbReference type="FunFam" id="2.60.210.10:FF:000006">
    <property type="entry name" value="Ubiquitin carboxyl-terminal hydrolase 7"/>
    <property type="match status" value="1"/>
</dbReference>
<comment type="similarity">
    <text evidence="3">Belongs to the peptidase C19 family.</text>
</comment>
<dbReference type="InterPro" id="IPR050164">
    <property type="entry name" value="Peptidase_C19"/>
</dbReference>
<dbReference type="SMART" id="SM00061">
    <property type="entry name" value="MATH"/>
    <property type="match status" value="1"/>
</dbReference>
<dbReference type="InterPro" id="IPR028889">
    <property type="entry name" value="USP"/>
</dbReference>
<dbReference type="Pfam" id="PF14533">
    <property type="entry name" value="USP7_C2"/>
    <property type="match status" value="1"/>
</dbReference>
<protein>
    <recommendedName>
        <fullName evidence="5">Ubiquitin carboxyl-terminal hydrolase 7</fullName>
        <ecNumber evidence="4">3.4.19.12</ecNumber>
    </recommendedName>
    <alternativeName>
        <fullName evidence="12">Ubiquitin thioesterase 7</fullName>
    </alternativeName>
    <alternativeName>
        <fullName evidence="11">Ubiquitin-specific-processing protease 7</fullName>
    </alternativeName>
</protein>
<dbReference type="Gene3D" id="2.60.210.10">
    <property type="entry name" value="Apoptosis, Tumor Necrosis Factor Receptor Associated Protein 2, Chain A"/>
    <property type="match status" value="1"/>
</dbReference>
<dbReference type="Pfam" id="PF22486">
    <property type="entry name" value="MATH_2"/>
    <property type="match status" value="1"/>
</dbReference>
<dbReference type="GO" id="GO:0005634">
    <property type="term" value="C:nucleus"/>
    <property type="evidence" value="ECO:0007669"/>
    <property type="project" value="UniProtKB-SubCell"/>
</dbReference>
<dbReference type="GO" id="GO:0005829">
    <property type="term" value="C:cytosol"/>
    <property type="evidence" value="ECO:0007669"/>
    <property type="project" value="TreeGrafter"/>
</dbReference>
<comment type="subcellular location">
    <subcellularLocation>
        <location evidence="2">Nucleus</location>
    </subcellularLocation>
</comment>
<dbReference type="PANTHER" id="PTHR24006:SF644">
    <property type="entry name" value="UBIQUITIN CARBOXYL-TERMINAL HYDROLASE 7"/>
    <property type="match status" value="1"/>
</dbReference>
<keyword evidence="9" id="KW-0788">Thiol protease</keyword>
<evidence type="ECO:0000256" key="7">
    <source>
        <dbReference type="ARBA" id="ARBA00022786"/>
    </source>
</evidence>
<dbReference type="PROSITE" id="PS50144">
    <property type="entry name" value="MATH"/>
    <property type="match status" value="1"/>
</dbReference>
<dbReference type="Gene3D" id="3.10.20.90">
    <property type="entry name" value="Phosphatidylinositol 3-kinase Catalytic Subunit, Chain A, domain 1"/>
    <property type="match status" value="2"/>
</dbReference>
<proteinExistence type="inferred from homology"/>
<dbReference type="GO" id="GO:0016579">
    <property type="term" value="P:protein deubiquitination"/>
    <property type="evidence" value="ECO:0007669"/>
    <property type="project" value="InterPro"/>
</dbReference>
<dbReference type="PROSITE" id="PS00973">
    <property type="entry name" value="USP_2"/>
    <property type="match status" value="1"/>
</dbReference>
<keyword evidence="6" id="KW-0645">Protease</keyword>
<dbReference type="InterPro" id="IPR008974">
    <property type="entry name" value="TRAF-like"/>
</dbReference>
<dbReference type="InterPro" id="IPR029346">
    <property type="entry name" value="USP_C"/>
</dbReference>
<dbReference type="PANTHER" id="PTHR24006">
    <property type="entry name" value="UBIQUITIN CARBOXYL-TERMINAL HYDROLASE"/>
    <property type="match status" value="1"/>
</dbReference>
<feature type="region of interest" description="Disordered" evidence="13">
    <location>
        <begin position="1"/>
        <end position="44"/>
    </location>
</feature>
<sequence>MKATENESDQEEMDTKEDAGGDSTVPNGLSSTSEPQDVVMEEDTARPEGIIRFTVLNFSKLDKTTLSDPIYVRNLPWRIMCMPRYSSNDKVKSVGFFLQCNPETESLSWSCQASARLTLVTQQEGGEDFSRKISHLFFSKENDWGFSHFVPWNDALDPNKGFIKDDSIILEVHVAAEAPHGVAWDSKKHTGYVGLKNQGATCYMNSLLQTLYFTNKLRKAVYQMPTENDDPNRSVAFALQRTFYELQNSDKAVGTKKLTRSFGWETLDSFMQHDVQELCRVLLDNMESKMKGTCVEGTIPRLLEGKMLSYIKCTNVDYVSQREEPFYDIQLNVKGKKDIYESFKEYIAVETLDGDNKYDAGEYGLQEAKKGVIFAKLPPVLHLQLMRFQYDPMTDTNVKINDRCEFMEKLDLNQFLQDPEEHPGQYTLHAVLVHSGDNHGGHYVVYINPNGDGRWCKFDDDVVSLATKKEAIDNNFGGYEDDITVKHCTNAYMLVYIRDNEMKDILEDVDECTIPDTLVQRLQEEKRLEAQRRKERQEAHLYMTVDIVTEDQFAGHQGPDLFDPEKTKMKSFKVLKSKKLHEVLAILADGLGYPVNQIRPWPLQPRSNGTTRPSLFDIEGSLDKTLGQIVDGSQWCVFLETIDPEEGKVSLPVFDKTNDVLLFFKHYDPVQKTLSCVCHLYTPLSTKFVDLIPMLSEKAGLPPGTPIAMFEEVKTTYVEQIKDLNVSFERGVEELMDGDIICFQRSEPDLLSASELPTVADYFRDLHNRVEVIFCDKNIVNDPGFSVTLSIRMNYMQVAKAVAANLEVDPMMLQFFKGQAYRDAPGSALRCTYEGTLRDLLIYYKPRGPKKLYYQILSIPIDQLENKRQFKCIWVANQFKEERELALFPNKDGTVADLLNEAREQVDLQPNGTGKLRLLEIISSKVFNIVNNDVPLEHLATQSQRTFRIEEVPEDEVELANDEILVPVAHFNKEIYQTFGTPFLLRITDGEPINKLKERIKEKIDIQEKEFEKVKFAVIHMGRAIYLPEESDKIVSVKDFLPQTPGAQSMSRPWLGLDHLNKAPKRSRYSFLERPIKIHN</sequence>
<feature type="compositionally biased region" description="Acidic residues" evidence="13">
    <location>
        <begin position="1"/>
        <end position="15"/>
    </location>
</feature>
<evidence type="ECO:0000256" key="8">
    <source>
        <dbReference type="ARBA" id="ARBA00022801"/>
    </source>
</evidence>
<dbReference type="InterPro" id="IPR001394">
    <property type="entry name" value="Peptidase_C19_UCH"/>
</dbReference>
<comment type="caution">
    <text evidence="16">The sequence shown here is derived from an EMBL/GenBank/DDBJ whole genome shotgun (WGS) entry which is preliminary data.</text>
</comment>
<dbReference type="GO" id="GO:0006508">
    <property type="term" value="P:proteolysis"/>
    <property type="evidence" value="ECO:0007669"/>
    <property type="project" value="UniProtKB-KW"/>
</dbReference>
<comment type="catalytic activity">
    <reaction evidence="1">
        <text>Thiol-dependent hydrolysis of ester, thioester, amide, peptide and isopeptide bonds formed by the C-terminal Gly of ubiquitin (a 76-residue protein attached to proteins as an intracellular targeting signal).</text>
        <dbReference type="EC" id="3.4.19.12"/>
    </reaction>
</comment>
<dbReference type="EMBL" id="RCHS01004016">
    <property type="protein sequence ID" value="RMX38410.1"/>
    <property type="molecule type" value="Genomic_DNA"/>
</dbReference>
<feature type="domain" description="MATH" evidence="14">
    <location>
        <begin position="48"/>
        <end position="174"/>
    </location>
</feature>
<evidence type="ECO:0000259" key="15">
    <source>
        <dbReference type="PROSITE" id="PS50235"/>
    </source>
</evidence>
<evidence type="ECO:0000256" key="5">
    <source>
        <dbReference type="ARBA" id="ARBA00021393"/>
    </source>
</evidence>
<evidence type="ECO:0000313" key="17">
    <source>
        <dbReference type="Proteomes" id="UP000275408"/>
    </source>
</evidence>
<evidence type="ECO:0000256" key="1">
    <source>
        <dbReference type="ARBA" id="ARBA00000707"/>
    </source>
</evidence>
<dbReference type="OrthoDB" id="289038at2759"/>
<keyword evidence="7" id="KW-0833">Ubl conjugation pathway</keyword>
<dbReference type="InterPro" id="IPR024729">
    <property type="entry name" value="USP7_ICP0-binding_dom"/>
</dbReference>
<dbReference type="Pfam" id="PF12436">
    <property type="entry name" value="USP7_ICP0_bdg"/>
    <property type="match status" value="1"/>
</dbReference>
<organism evidence="16 17">
    <name type="scientific">Pocillopora damicornis</name>
    <name type="common">Cauliflower coral</name>
    <name type="synonym">Millepora damicornis</name>
    <dbReference type="NCBI Taxonomy" id="46731"/>
    <lineage>
        <taxon>Eukaryota</taxon>
        <taxon>Metazoa</taxon>
        <taxon>Cnidaria</taxon>
        <taxon>Anthozoa</taxon>
        <taxon>Hexacorallia</taxon>
        <taxon>Scleractinia</taxon>
        <taxon>Astrocoeniina</taxon>
        <taxon>Pocilloporidae</taxon>
        <taxon>Pocillopora</taxon>
    </lineage>
</organism>
<dbReference type="InterPro" id="IPR038765">
    <property type="entry name" value="Papain-like_cys_pep_sf"/>
</dbReference>
<evidence type="ECO:0000256" key="13">
    <source>
        <dbReference type="SAM" id="MobiDB-lite"/>
    </source>
</evidence>
<dbReference type="SUPFAM" id="SSF54001">
    <property type="entry name" value="Cysteine proteinases"/>
    <property type="match status" value="1"/>
</dbReference>
<dbReference type="STRING" id="46731.A0A3M6TAI5"/>